<evidence type="ECO:0000313" key="2">
    <source>
        <dbReference type="Proteomes" id="UP000615446"/>
    </source>
</evidence>
<accession>A0A8H3QQ84</accession>
<dbReference type="EMBL" id="BLAL01000087">
    <property type="protein sequence ID" value="GES85024.1"/>
    <property type="molecule type" value="Genomic_DNA"/>
</dbReference>
<dbReference type="AlphaFoldDB" id="A0A8H3QQ84"/>
<sequence length="99" mass="11608">MFDLFIDLDQLDGPDILRLSIAVNEIDIQILTNYIQEYLIINRDNYVQENSIEILGRDLSSLQAPLLDLLFKRTILSPDEIDIWETLIKWCLTQNRNIS</sequence>
<protein>
    <submittedName>
        <fullName evidence="1">BTB/POZ domain-containing protein</fullName>
    </submittedName>
</protein>
<dbReference type="OrthoDB" id="2448129at2759"/>
<gene>
    <name evidence="1" type="ORF">RCL2_001211300</name>
</gene>
<comment type="caution">
    <text evidence="1">The sequence shown here is derived from an EMBL/GenBank/DDBJ whole genome shotgun (WGS) entry which is preliminary data.</text>
</comment>
<name>A0A8H3QQ84_9GLOM</name>
<reference evidence="1" key="1">
    <citation type="submission" date="2019-10" db="EMBL/GenBank/DDBJ databases">
        <title>Conservation and host-specific expression of non-tandemly repeated heterogenous ribosome RNA gene in arbuscular mycorrhizal fungi.</title>
        <authorList>
            <person name="Maeda T."/>
            <person name="Kobayashi Y."/>
            <person name="Nakagawa T."/>
            <person name="Ezawa T."/>
            <person name="Yamaguchi K."/>
            <person name="Bino T."/>
            <person name="Nishimoto Y."/>
            <person name="Shigenobu S."/>
            <person name="Kawaguchi M."/>
        </authorList>
    </citation>
    <scope>NUCLEOTIDE SEQUENCE</scope>
    <source>
        <strain evidence="1">HR1</strain>
    </source>
</reference>
<organism evidence="1 2">
    <name type="scientific">Rhizophagus clarus</name>
    <dbReference type="NCBI Taxonomy" id="94130"/>
    <lineage>
        <taxon>Eukaryota</taxon>
        <taxon>Fungi</taxon>
        <taxon>Fungi incertae sedis</taxon>
        <taxon>Mucoromycota</taxon>
        <taxon>Glomeromycotina</taxon>
        <taxon>Glomeromycetes</taxon>
        <taxon>Glomerales</taxon>
        <taxon>Glomeraceae</taxon>
        <taxon>Rhizophagus</taxon>
    </lineage>
</organism>
<evidence type="ECO:0000313" key="1">
    <source>
        <dbReference type="EMBL" id="GES85024.1"/>
    </source>
</evidence>
<proteinExistence type="predicted"/>
<dbReference type="Proteomes" id="UP000615446">
    <property type="component" value="Unassembled WGS sequence"/>
</dbReference>